<gene>
    <name evidence="1" type="ORF">TVAG_006190</name>
</gene>
<dbReference type="SMR" id="A2E726"/>
<keyword evidence="2" id="KW-1185">Reference proteome</keyword>
<proteinExistence type="predicted"/>
<evidence type="ECO:0000313" key="2">
    <source>
        <dbReference type="Proteomes" id="UP000001542"/>
    </source>
</evidence>
<organism evidence="1 2">
    <name type="scientific">Trichomonas vaginalis (strain ATCC PRA-98 / G3)</name>
    <dbReference type="NCBI Taxonomy" id="412133"/>
    <lineage>
        <taxon>Eukaryota</taxon>
        <taxon>Metamonada</taxon>
        <taxon>Parabasalia</taxon>
        <taxon>Trichomonadida</taxon>
        <taxon>Trichomonadidae</taxon>
        <taxon>Trichomonas</taxon>
    </lineage>
</organism>
<dbReference type="AlphaFoldDB" id="A2E726"/>
<dbReference type="Proteomes" id="UP000001542">
    <property type="component" value="Unassembled WGS sequence"/>
</dbReference>
<dbReference type="KEGG" id="tva:4769498"/>
<reference evidence="1" key="1">
    <citation type="submission" date="2006-10" db="EMBL/GenBank/DDBJ databases">
        <authorList>
            <person name="Amadeo P."/>
            <person name="Zhao Q."/>
            <person name="Wortman J."/>
            <person name="Fraser-Liggett C."/>
            <person name="Carlton J."/>
        </authorList>
    </citation>
    <scope>NUCLEOTIDE SEQUENCE</scope>
    <source>
        <strain evidence="1">G3</strain>
    </source>
</reference>
<reference evidence="1" key="2">
    <citation type="journal article" date="2007" name="Science">
        <title>Draft genome sequence of the sexually transmitted pathogen Trichomonas vaginalis.</title>
        <authorList>
            <person name="Carlton J.M."/>
            <person name="Hirt R.P."/>
            <person name="Silva J.C."/>
            <person name="Delcher A.L."/>
            <person name="Schatz M."/>
            <person name="Zhao Q."/>
            <person name="Wortman J.R."/>
            <person name="Bidwell S.L."/>
            <person name="Alsmark U.C.M."/>
            <person name="Besteiro S."/>
            <person name="Sicheritz-Ponten T."/>
            <person name="Noel C.J."/>
            <person name="Dacks J.B."/>
            <person name="Foster P.G."/>
            <person name="Simillion C."/>
            <person name="Van de Peer Y."/>
            <person name="Miranda-Saavedra D."/>
            <person name="Barton G.J."/>
            <person name="Westrop G.D."/>
            <person name="Mueller S."/>
            <person name="Dessi D."/>
            <person name="Fiori P.L."/>
            <person name="Ren Q."/>
            <person name="Paulsen I."/>
            <person name="Zhang H."/>
            <person name="Bastida-Corcuera F.D."/>
            <person name="Simoes-Barbosa A."/>
            <person name="Brown M.T."/>
            <person name="Hayes R.D."/>
            <person name="Mukherjee M."/>
            <person name="Okumura C.Y."/>
            <person name="Schneider R."/>
            <person name="Smith A.J."/>
            <person name="Vanacova S."/>
            <person name="Villalvazo M."/>
            <person name="Haas B.J."/>
            <person name="Pertea M."/>
            <person name="Feldblyum T.V."/>
            <person name="Utterback T.R."/>
            <person name="Shu C.L."/>
            <person name="Osoegawa K."/>
            <person name="de Jong P.J."/>
            <person name="Hrdy I."/>
            <person name="Horvathova L."/>
            <person name="Zubacova Z."/>
            <person name="Dolezal P."/>
            <person name="Malik S.B."/>
            <person name="Logsdon J.M. Jr."/>
            <person name="Henze K."/>
            <person name="Gupta A."/>
            <person name="Wang C.C."/>
            <person name="Dunne R.L."/>
            <person name="Upcroft J.A."/>
            <person name="Upcroft P."/>
            <person name="White O."/>
            <person name="Salzberg S.L."/>
            <person name="Tang P."/>
            <person name="Chiu C.-H."/>
            <person name="Lee Y.-S."/>
            <person name="Embley T.M."/>
            <person name="Coombs G.H."/>
            <person name="Mottram J.C."/>
            <person name="Tachezy J."/>
            <person name="Fraser-Liggett C.M."/>
            <person name="Johnson P.J."/>
        </authorList>
    </citation>
    <scope>NUCLEOTIDE SEQUENCE [LARGE SCALE GENOMIC DNA]</scope>
    <source>
        <strain evidence="1">G3</strain>
    </source>
</reference>
<dbReference type="InParanoid" id="A2E726"/>
<sequence>MLSTIYTETKQFSEKCGIQQEVKDASISYAEQIVKNLLDPEHNQPVKDFEGIKFTNQSPDQDEFIFVHDFFKTSHLDFPSQILAFESQHPGFKYSRREVCQRFGLNTNDDAPLLVQLIKMRQQYQNLC</sequence>
<protein>
    <submittedName>
        <fullName evidence="1">Uncharacterized protein</fullName>
    </submittedName>
</protein>
<dbReference type="VEuPathDB" id="TrichDB:TVAG_006190"/>
<accession>A2E726</accession>
<dbReference type="RefSeq" id="XP_001323767.1">
    <property type="nucleotide sequence ID" value="XM_001323732.1"/>
</dbReference>
<dbReference type="EMBL" id="DS113317">
    <property type="protein sequence ID" value="EAY11544.1"/>
    <property type="molecule type" value="Genomic_DNA"/>
</dbReference>
<dbReference type="VEuPathDB" id="TrichDB:TVAGG3_0982710"/>
<name>A2E726_TRIV3</name>
<dbReference type="Gene3D" id="1.20.960.40">
    <property type="match status" value="1"/>
</dbReference>
<evidence type="ECO:0000313" key="1">
    <source>
        <dbReference type="EMBL" id="EAY11544.1"/>
    </source>
</evidence>